<organism evidence="1 2">
    <name type="scientific">Bacteroides faecichinchillae</name>
    <dbReference type="NCBI Taxonomy" id="871325"/>
    <lineage>
        <taxon>Bacteria</taxon>
        <taxon>Pseudomonadati</taxon>
        <taxon>Bacteroidota</taxon>
        <taxon>Bacteroidia</taxon>
        <taxon>Bacteroidales</taxon>
        <taxon>Bacteroidaceae</taxon>
        <taxon>Bacteroides</taxon>
    </lineage>
</organism>
<dbReference type="EMBL" id="FQVD01000042">
    <property type="protein sequence ID" value="SHF88058.1"/>
    <property type="molecule type" value="Genomic_DNA"/>
</dbReference>
<sequence>MKGLIVKFEDKLCKAGIPGSGVSLLATIAHYDDPFWNIGGLKVPDEVHQIWNGGMLKVGDRIEIEFAEFDEASEPIAEEKHSCCKLDNSADDDPEIWKHKLDTYYELKKVLEEEHIIEKE</sequence>
<accession>A0A1M5F9H6</accession>
<name>A0A1M5F9H6_9BACE</name>
<reference evidence="1 2" key="1">
    <citation type="submission" date="2016-11" db="EMBL/GenBank/DDBJ databases">
        <authorList>
            <person name="Jaros S."/>
            <person name="Januszkiewicz K."/>
            <person name="Wedrychowicz H."/>
        </authorList>
    </citation>
    <scope>NUCLEOTIDE SEQUENCE [LARGE SCALE GENOMIC DNA]</scope>
    <source>
        <strain evidence="1 2">DSM 26883</strain>
    </source>
</reference>
<dbReference type="RefSeq" id="WP_025076102.1">
    <property type="nucleotide sequence ID" value="NZ_FQVD01000042.1"/>
</dbReference>
<gene>
    <name evidence="1" type="ORF">SAMN05444349_14214</name>
</gene>
<dbReference type="Proteomes" id="UP000184436">
    <property type="component" value="Unassembled WGS sequence"/>
</dbReference>
<evidence type="ECO:0000313" key="2">
    <source>
        <dbReference type="Proteomes" id="UP000184436"/>
    </source>
</evidence>
<proteinExistence type="predicted"/>
<dbReference type="OrthoDB" id="1029674at2"/>
<dbReference type="STRING" id="871325.SAMN05444349_14214"/>
<evidence type="ECO:0000313" key="1">
    <source>
        <dbReference type="EMBL" id="SHF88058.1"/>
    </source>
</evidence>
<dbReference type="AlphaFoldDB" id="A0A1M5F9H6"/>
<keyword evidence="2" id="KW-1185">Reference proteome</keyword>
<protein>
    <submittedName>
        <fullName evidence="1">Uncharacterized protein</fullName>
    </submittedName>
</protein>